<name>A0ABV5UKT9_9MICC</name>
<dbReference type="InterPro" id="IPR002347">
    <property type="entry name" value="SDR_fam"/>
</dbReference>
<dbReference type="Proteomes" id="UP001589536">
    <property type="component" value="Unassembled WGS sequence"/>
</dbReference>
<comment type="caution">
    <text evidence="4">The sequence shown here is derived from an EMBL/GenBank/DDBJ whole genome shotgun (WGS) entry which is preliminary data.</text>
</comment>
<dbReference type="InterPro" id="IPR020904">
    <property type="entry name" value="Sc_DH/Rdtase_CS"/>
</dbReference>
<dbReference type="NCBIfam" id="NF005559">
    <property type="entry name" value="PRK07231.1"/>
    <property type="match status" value="1"/>
</dbReference>
<dbReference type="SUPFAM" id="SSF51735">
    <property type="entry name" value="NAD(P)-binding Rossmann-fold domains"/>
    <property type="match status" value="1"/>
</dbReference>
<sequence>MERVIDKVALVSGGARGIGAAVASRLHGEGAKVVIGDILDDEGKETAERMGSGARYVHLDVTSPQDWQTAVSAAVETFGGLNILVNNAGIVNFASIEDYTLEQWNTVIGVNLTGTFNGIKAAIPALKQSRGGSIINISSIAGIRGYEQIPGYTASKFGVRGLTKSAALDLGRHGIRVNSVHPGVISTPMTADMPMDMSHVALGRMGHPGEVADLVLYLSSNESSFVTGTEFVIDGGDTAGTVTPQEETGVMGSLPEGQLKETPPLATRPPGTSF</sequence>
<proteinExistence type="inferred from homology"/>
<organism evidence="4 5">
    <name type="scientific">Arthrobacter methylotrophus</name>
    <dbReference type="NCBI Taxonomy" id="121291"/>
    <lineage>
        <taxon>Bacteria</taxon>
        <taxon>Bacillati</taxon>
        <taxon>Actinomycetota</taxon>
        <taxon>Actinomycetes</taxon>
        <taxon>Micrococcales</taxon>
        <taxon>Micrococcaceae</taxon>
        <taxon>Arthrobacter</taxon>
    </lineage>
</organism>
<evidence type="ECO:0000313" key="4">
    <source>
        <dbReference type="EMBL" id="MFB9713151.1"/>
    </source>
</evidence>
<feature type="region of interest" description="Disordered" evidence="3">
    <location>
        <begin position="247"/>
        <end position="274"/>
    </location>
</feature>
<evidence type="ECO:0000256" key="3">
    <source>
        <dbReference type="SAM" id="MobiDB-lite"/>
    </source>
</evidence>
<dbReference type="EMBL" id="JBHMBH010000008">
    <property type="protein sequence ID" value="MFB9713151.1"/>
    <property type="molecule type" value="Genomic_DNA"/>
</dbReference>
<dbReference type="GO" id="GO:0047936">
    <property type="term" value="F:glucose 1-dehydrogenase [NAD(P)+] activity"/>
    <property type="evidence" value="ECO:0007669"/>
    <property type="project" value="UniProtKB-EC"/>
</dbReference>
<evidence type="ECO:0000256" key="2">
    <source>
        <dbReference type="ARBA" id="ARBA00023002"/>
    </source>
</evidence>
<dbReference type="NCBIfam" id="NF009466">
    <property type="entry name" value="PRK12826.1-2"/>
    <property type="match status" value="1"/>
</dbReference>
<keyword evidence="5" id="KW-1185">Reference proteome</keyword>
<dbReference type="RefSeq" id="WP_345047618.1">
    <property type="nucleotide sequence ID" value="NZ_BAABED010000001.1"/>
</dbReference>
<dbReference type="PRINTS" id="PR00080">
    <property type="entry name" value="SDRFAMILY"/>
</dbReference>
<dbReference type="InterPro" id="IPR036291">
    <property type="entry name" value="NAD(P)-bd_dom_sf"/>
</dbReference>
<dbReference type="Gene3D" id="3.40.50.720">
    <property type="entry name" value="NAD(P)-binding Rossmann-like Domain"/>
    <property type="match status" value="1"/>
</dbReference>
<protein>
    <submittedName>
        <fullName evidence="4">Glucose 1-dehydrogenase</fullName>
        <ecNumber evidence="4">1.1.1.47</ecNumber>
    </submittedName>
</protein>
<dbReference type="PANTHER" id="PTHR24321">
    <property type="entry name" value="DEHYDROGENASES, SHORT CHAIN"/>
    <property type="match status" value="1"/>
</dbReference>
<evidence type="ECO:0000313" key="5">
    <source>
        <dbReference type="Proteomes" id="UP001589536"/>
    </source>
</evidence>
<accession>A0ABV5UKT9</accession>
<keyword evidence="2 4" id="KW-0560">Oxidoreductase</keyword>
<dbReference type="PRINTS" id="PR00081">
    <property type="entry name" value="GDHRDH"/>
</dbReference>
<evidence type="ECO:0000256" key="1">
    <source>
        <dbReference type="ARBA" id="ARBA00006484"/>
    </source>
</evidence>
<comment type="similarity">
    <text evidence="1">Belongs to the short-chain dehydrogenases/reductases (SDR) family.</text>
</comment>
<dbReference type="Pfam" id="PF13561">
    <property type="entry name" value="adh_short_C2"/>
    <property type="match status" value="1"/>
</dbReference>
<gene>
    <name evidence="4" type="ORF">ACFFPI_03160</name>
</gene>
<dbReference type="EC" id="1.1.1.47" evidence="4"/>
<reference evidence="4 5" key="1">
    <citation type="submission" date="2024-09" db="EMBL/GenBank/DDBJ databases">
        <authorList>
            <person name="Sun Q."/>
            <person name="Mori K."/>
        </authorList>
    </citation>
    <scope>NUCLEOTIDE SEQUENCE [LARGE SCALE GENOMIC DNA]</scope>
    <source>
        <strain evidence="4 5">JCM 13519</strain>
    </source>
</reference>
<dbReference type="PROSITE" id="PS00061">
    <property type="entry name" value="ADH_SHORT"/>
    <property type="match status" value="1"/>
</dbReference>
<dbReference type="PANTHER" id="PTHR24321:SF8">
    <property type="entry name" value="ESTRADIOL 17-BETA-DEHYDROGENASE 8-RELATED"/>
    <property type="match status" value="1"/>
</dbReference>